<sequence>MVKKIFYFVTKLFLIYTAFVIFLLLFFRFIHPPVTAFMQSESNSLTGLFDLNDINYKPVPIKKISKFAPLAAIASEDQMFFEHFGFDFEQIEKAMKENKHRKRIRGASTISMQVAKNLFLFNSKIFIRKGFEAYYTLLLELLWSKERILETYLNIAEMGENIYGIEAASKIYFKKPSSKLTAEQSAAIIACLPNPKKRDPRRATNYLTNRKLHIIEQMNLIGGVSILNNHINY</sequence>
<keyword evidence="5 11" id="KW-0812">Transmembrane</keyword>
<evidence type="ECO:0000256" key="5">
    <source>
        <dbReference type="ARBA" id="ARBA00022692"/>
    </source>
</evidence>
<dbReference type="PANTHER" id="PTHR30400">
    <property type="entry name" value="MONOFUNCTIONAL BIOSYNTHETIC PEPTIDOGLYCAN TRANSGLYCOSYLASE"/>
    <property type="match status" value="1"/>
</dbReference>
<proteinExistence type="inferred from homology"/>
<keyword evidence="7 11" id="KW-0573">Peptidoglycan synthesis</keyword>
<feature type="domain" description="Glycosyl transferase family 51" evidence="12">
    <location>
        <begin position="53"/>
        <end position="218"/>
    </location>
</feature>
<keyword evidence="9 11" id="KW-0472">Membrane</keyword>
<dbReference type="GO" id="GO:0071555">
    <property type="term" value="P:cell wall organization"/>
    <property type="evidence" value="ECO:0007669"/>
    <property type="project" value="UniProtKB-KW"/>
</dbReference>
<dbReference type="SUPFAM" id="SSF53955">
    <property type="entry name" value="Lysozyme-like"/>
    <property type="match status" value="1"/>
</dbReference>
<dbReference type="GO" id="GO:0008955">
    <property type="term" value="F:peptidoglycan glycosyltransferase activity"/>
    <property type="evidence" value="ECO:0007669"/>
    <property type="project" value="UniProtKB-UniRule"/>
</dbReference>
<dbReference type="GO" id="GO:0009252">
    <property type="term" value="P:peptidoglycan biosynthetic process"/>
    <property type="evidence" value="ECO:0007669"/>
    <property type="project" value="UniProtKB-UniRule"/>
</dbReference>
<organism evidence="13 14">
    <name type="scientific">Stygiobacter electus</name>
    <dbReference type="NCBI Taxonomy" id="3032292"/>
    <lineage>
        <taxon>Bacteria</taxon>
        <taxon>Pseudomonadati</taxon>
        <taxon>Ignavibacteriota</taxon>
        <taxon>Ignavibacteria</taxon>
        <taxon>Ignavibacteriales</taxon>
        <taxon>Melioribacteraceae</taxon>
        <taxon>Stygiobacter</taxon>
    </lineage>
</organism>
<evidence type="ECO:0000256" key="3">
    <source>
        <dbReference type="ARBA" id="ARBA00022676"/>
    </source>
</evidence>
<keyword evidence="3 11" id="KW-0328">Glycosyltransferase</keyword>
<gene>
    <name evidence="11 13" type="primary">mtgA</name>
    <name evidence="13" type="ORF">P0M35_00900</name>
</gene>
<evidence type="ECO:0000256" key="2">
    <source>
        <dbReference type="ARBA" id="ARBA00022519"/>
    </source>
</evidence>
<dbReference type="GO" id="GO:0009274">
    <property type="term" value="C:peptidoglycan-based cell wall"/>
    <property type="evidence" value="ECO:0007669"/>
    <property type="project" value="InterPro"/>
</dbReference>
<dbReference type="HAMAP" id="MF_00766">
    <property type="entry name" value="PGT_MtgA"/>
    <property type="match status" value="1"/>
</dbReference>
<evidence type="ECO:0000256" key="11">
    <source>
        <dbReference type="HAMAP-Rule" id="MF_00766"/>
    </source>
</evidence>
<dbReference type="Gene3D" id="1.10.3810.10">
    <property type="entry name" value="Biosynthetic peptidoglycan transglycosylase-like"/>
    <property type="match status" value="1"/>
</dbReference>
<protein>
    <recommendedName>
        <fullName evidence="11">Biosynthetic peptidoglycan transglycosylase</fullName>
        <ecNumber evidence="11">2.4.99.28</ecNumber>
    </recommendedName>
    <alternativeName>
        <fullName evidence="11">Glycan polymerase</fullName>
    </alternativeName>
    <alternativeName>
        <fullName evidence="11">Peptidoglycan glycosyltransferase MtgA</fullName>
        <shortName evidence="11">PGT</shortName>
    </alternativeName>
</protein>
<dbReference type="InterPro" id="IPR011812">
    <property type="entry name" value="Pep_trsgly"/>
</dbReference>
<evidence type="ECO:0000256" key="8">
    <source>
        <dbReference type="ARBA" id="ARBA00022989"/>
    </source>
</evidence>
<comment type="pathway">
    <text evidence="11">Cell wall biogenesis; peptidoglycan biosynthesis.</text>
</comment>
<dbReference type="AlphaFoldDB" id="A0AAE3TAW4"/>
<dbReference type="InterPro" id="IPR023346">
    <property type="entry name" value="Lysozyme-like_dom_sf"/>
</dbReference>
<dbReference type="GO" id="GO:0008360">
    <property type="term" value="P:regulation of cell shape"/>
    <property type="evidence" value="ECO:0007669"/>
    <property type="project" value="UniProtKB-KW"/>
</dbReference>
<comment type="subcellular location">
    <subcellularLocation>
        <location evidence="11">Cell membrane</location>
        <topology evidence="11">Single-pass membrane protein</topology>
    </subcellularLocation>
</comment>
<keyword evidence="10 11" id="KW-0961">Cell wall biogenesis/degradation</keyword>
<comment type="similarity">
    <text evidence="11">Belongs to the glycosyltransferase 51 family.</text>
</comment>
<evidence type="ECO:0000256" key="4">
    <source>
        <dbReference type="ARBA" id="ARBA00022679"/>
    </source>
</evidence>
<keyword evidence="1 11" id="KW-1003">Cell membrane</keyword>
<evidence type="ECO:0000256" key="6">
    <source>
        <dbReference type="ARBA" id="ARBA00022960"/>
    </source>
</evidence>
<reference evidence="13" key="1">
    <citation type="submission" date="2023-03" db="EMBL/GenBank/DDBJ databases">
        <title>Stygiobacter electus gen. nov., sp. nov., facultatively anaerobic thermotolerant bacterium of the class Ignavibacteria from a well of Yessentuki mineral water deposit.</title>
        <authorList>
            <person name="Podosokorskaya O.A."/>
            <person name="Elcheninov A.G."/>
            <person name="Petrova N.F."/>
            <person name="Zavarzina D.G."/>
            <person name="Kublanov I.V."/>
            <person name="Merkel A.Y."/>
        </authorList>
    </citation>
    <scope>NUCLEOTIDE SEQUENCE</scope>
    <source>
        <strain evidence="13">09-Me</strain>
    </source>
</reference>
<keyword evidence="6 11" id="KW-0133">Cell shape</keyword>
<evidence type="ECO:0000313" key="13">
    <source>
        <dbReference type="EMBL" id="MDF1610693.1"/>
    </source>
</evidence>
<dbReference type="EMBL" id="JARGDL010000001">
    <property type="protein sequence ID" value="MDF1610693.1"/>
    <property type="molecule type" value="Genomic_DNA"/>
</dbReference>
<evidence type="ECO:0000256" key="9">
    <source>
        <dbReference type="ARBA" id="ARBA00023136"/>
    </source>
</evidence>
<evidence type="ECO:0000313" key="14">
    <source>
        <dbReference type="Proteomes" id="UP001221302"/>
    </source>
</evidence>
<evidence type="ECO:0000256" key="7">
    <source>
        <dbReference type="ARBA" id="ARBA00022984"/>
    </source>
</evidence>
<keyword evidence="8 11" id="KW-1133">Transmembrane helix</keyword>
<dbReference type="Proteomes" id="UP001221302">
    <property type="component" value="Unassembled WGS sequence"/>
</dbReference>
<accession>A0AAE3TAW4</accession>
<evidence type="ECO:0000259" key="12">
    <source>
        <dbReference type="Pfam" id="PF00912"/>
    </source>
</evidence>
<evidence type="ECO:0000256" key="1">
    <source>
        <dbReference type="ARBA" id="ARBA00022475"/>
    </source>
</evidence>
<feature type="transmembrane region" description="Helical" evidence="11">
    <location>
        <begin position="12"/>
        <end position="30"/>
    </location>
</feature>
<dbReference type="PANTHER" id="PTHR30400:SF0">
    <property type="entry name" value="BIOSYNTHETIC PEPTIDOGLYCAN TRANSGLYCOSYLASE"/>
    <property type="match status" value="1"/>
</dbReference>
<comment type="caution">
    <text evidence="13">The sequence shown here is derived from an EMBL/GenBank/DDBJ whole genome shotgun (WGS) entry which is preliminary data.</text>
</comment>
<dbReference type="NCBIfam" id="TIGR02070">
    <property type="entry name" value="mono_pep_trsgly"/>
    <property type="match status" value="1"/>
</dbReference>
<keyword evidence="2" id="KW-0997">Cell inner membrane</keyword>
<dbReference type="GO" id="GO:0016763">
    <property type="term" value="F:pentosyltransferase activity"/>
    <property type="evidence" value="ECO:0007669"/>
    <property type="project" value="InterPro"/>
</dbReference>
<dbReference type="RefSeq" id="WP_321534458.1">
    <property type="nucleotide sequence ID" value="NZ_JARGDL010000001.1"/>
</dbReference>
<evidence type="ECO:0000256" key="10">
    <source>
        <dbReference type="ARBA" id="ARBA00023316"/>
    </source>
</evidence>
<dbReference type="InterPro" id="IPR036950">
    <property type="entry name" value="PBP_transglycosylase"/>
</dbReference>
<dbReference type="EC" id="2.4.99.28" evidence="11"/>
<dbReference type="Pfam" id="PF00912">
    <property type="entry name" value="Transgly"/>
    <property type="match status" value="1"/>
</dbReference>
<name>A0AAE3TAW4_9BACT</name>
<comment type="catalytic activity">
    <reaction evidence="11">
        <text>[GlcNAc-(1-&gt;4)-Mur2Ac(oyl-L-Ala-gamma-D-Glu-L-Lys-D-Ala-D-Ala)](n)-di-trans,octa-cis-undecaprenyl diphosphate + beta-D-GlcNAc-(1-&gt;4)-Mur2Ac(oyl-L-Ala-gamma-D-Glu-L-Lys-D-Ala-D-Ala)-di-trans,octa-cis-undecaprenyl diphosphate = [GlcNAc-(1-&gt;4)-Mur2Ac(oyl-L-Ala-gamma-D-Glu-L-Lys-D-Ala-D-Ala)](n+1)-di-trans,octa-cis-undecaprenyl diphosphate + di-trans,octa-cis-undecaprenyl diphosphate + H(+)</text>
        <dbReference type="Rhea" id="RHEA:23708"/>
        <dbReference type="Rhea" id="RHEA-COMP:9602"/>
        <dbReference type="Rhea" id="RHEA-COMP:9603"/>
        <dbReference type="ChEBI" id="CHEBI:15378"/>
        <dbReference type="ChEBI" id="CHEBI:58405"/>
        <dbReference type="ChEBI" id="CHEBI:60033"/>
        <dbReference type="ChEBI" id="CHEBI:78435"/>
        <dbReference type="EC" id="2.4.99.28"/>
    </reaction>
</comment>
<dbReference type="InterPro" id="IPR001264">
    <property type="entry name" value="Glyco_trans_51"/>
</dbReference>
<keyword evidence="4 11" id="KW-0808">Transferase</keyword>
<dbReference type="GO" id="GO:0005886">
    <property type="term" value="C:plasma membrane"/>
    <property type="evidence" value="ECO:0007669"/>
    <property type="project" value="UniProtKB-SubCell"/>
</dbReference>
<keyword evidence="14" id="KW-1185">Reference proteome</keyword>
<comment type="function">
    <text evidence="11">Peptidoglycan polymerase that catalyzes glycan chain elongation from lipid-linked precursors.</text>
</comment>